<dbReference type="Proteomes" id="UP000666369">
    <property type="component" value="Unassembled WGS sequence"/>
</dbReference>
<organism evidence="1 2">
    <name type="scientific">Duganella aceris</name>
    <dbReference type="NCBI Taxonomy" id="2703883"/>
    <lineage>
        <taxon>Bacteria</taxon>
        <taxon>Pseudomonadati</taxon>
        <taxon>Pseudomonadota</taxon>
        <taxon>Betaproteobacteria</taxon>
        <taxon>Burkholderiales</taxon>
        <taxon>Oxalobacteraceae</taxon>
        <taxon>Telluria group</taxon>
        <taxon>Duganella</taxon>
    </lineage>
</organism>
<protein>
    <submittedName>
        <fullName evidence="1">BrnT family toxin</fullName>
    </submittedName>
</protein>
<dbReference type="Pfam" id="PF04365">
    <property type="entry name" value="BrnT_toxin"/>
    <property type="match status" value="1"/>
</dbReference>
<dbReference type="InterPro" id="IPR038573">
    <property type="entry name" value="BrnT_sf"/>
</dbReference>
<dbReference type="EMBL" id="JAADJT010000009">
    <property type="protein sequence ID" value="NGZ86602.1"/>
    <property type="molecule type" value="Genomic_DNA"/>
</dbReference>
<accession>A0ABX0FQ48</accession>
<comment type="caution">
    <text evidence="1">The sequence shown here is derived from an EMBL/GenBank/DDBJ whole genome shotgun (WGS) entry which is preliminary data.</text>
</comment>
<gene>
    <name evidence="1" type="ORF">GW587_20355</name>
</gene>
<reference evidence="2" key="2">
    <citation type="submission" date="2023-07" db="EMBL/GenBank/DDBJ databases">
        <title>Duganella aceri sp. nov., isolated from tree sap.</title>
        <authorList>
            <person name="Kim I.S."/>
        </authorList>
    </citation>
    <scope>NUCLEOTIDE SEQUENCE [LARGE SCALE GENOMIC DNA]</scope>
    <source>
        <strain evidence="2">SAP-35</strain>
    </source>
</reference>
<reference evidence="1 2" key="1">
    <citation type="submission" date="2020-01" db="EMBL/GenBank/DDBJ databases">
        <authorList>
            <person name="Lee S.D."/>
        </authorList>
    </citation>
    <scope>NUCLEOTIDE SEQUENCE [LARGE SCALE GENOMIC DNA]</scope>
    <source>
        <strain evidence="1 2">SAP-35</strain>
    </source>
</reference>
<sequence>MLTWDENKRRKNLQDHGIDFADLEAIFDLPLHSEEDRTENHYELRLRSLGLLRGEIVLMIWAPASDGGRIISCRYGDKYETRKYFKSVLHSRTN</sequence>
<evidence type="ECO:0000313" key="1">
    <source>
        <dbReference type="EMBL" id="NGZ86602.1"/>
    </source>
</evidence>
<proteinExistence type="predicted"/>
<keyword evidence="2" id="KW-1185">Reference proteome</keyword>
<dbReference type="RefSeq" id="WP_166106442.1">
    <property type="nucleotide sequence ID" value="NZ_JAADJT010000009.1"/>
</dbReference>
<evidence type="ECO:0000313" key="2">
    <source>
        <dbReference type="Proteomes" id="UP000666369"/>
    </source>
</evidence>
<dbReference type="Gene3D" id="3.10.450.530">
    <property type="entry name" value="Ribonuclease toxin, BrnT, of type II toxin-antitoxin system"/>
    <property type="match status" value="1"/>
</dbReference>
<name>A0ABX0FQ48_9BURK</name>
<dbReference type="InterPro" id="IPR007460">
    <property type="entry name" value="BrnT_toxin"/>
</dbReference>